<dbReference type="InterPro" id="IPR013094">
    <property type="entry name" value="AB_hydrolase_3"/>
</dbReference>
<dbReference type="RefSeq" id="WP_064627547.1">
    <property type="nucleotide sequence ID" value="NZ_LQYE01000001.1"/>
</dbReference>
<evidence type="ECO:0000256" key="1">
    <source>
        <dbReference type="ARBA" id="ARBA00010515"/>
    </source>
</evidence>
<comment type="similarity">
    <text evidence="1">Belongs to the 'GDXG' lipolytic enzyme family.</text>
</comment>
<evidence type="ECO:0000256" key="3">
    <source>
        <dbReference type="PROSITE-ProRule" id="PRU10038"/>
    </source>
</evidence>
<dbReference type="InterPro" id="IPR029058">
    <property type="entry name" value="AB_hydrolase_fold"/>
</dbReference>
<reference evidence="6 7" key="1">
    <citation type="submission" date="2016-01" db="EMBL/GenBank/DDBJ databases">
        <title>Mycobacterium immunogenum strain CD11_6 genome sequencing and assembly.</title>
        <authorList>
            <person name="Kaur G."/>
            <person name="Nair G.R."/>
            <person name="Mayilraj S."/>
        </authorList>
    </citation>
    <scope>NUCLEOTIDE SEQUENCE [LARGE SCALE GENOMIC DNA]</scope>
    <source>
        <strain evidence="6 7">CD11-6</strain>
    </source>
</reference>
<dbReference type="AlphaFoldDB" id="A0A179VHB6"/>
<feature type="active site" evidence="3">
    <location>
        <position position="510"/>
    </location>
</feature>
<dbReference type="GO" id="GO:0016491">
    <property type="term" value="F:oxidoreductase activity"/>
    <property type="evidence" value="ECO:0007669"/>
    <property type="project" value="InterPro"/>
</dbReference>
<evidence type="ECO:0000259" key="4">
    <source>
        <dbReference type="Pfam" id="PF07859"/>
    </source>
</evidence>
<feature type="domain" description="FAD/NAD(P)-binding" evidence="5">
    <location>
        <begin position="6"/>
        <end position="140"/>
    </location>
</feature>
<dbReference type="GO" id="GO:0004806">
    <property type="term" value="F:triacylglycerol lipase activity"/>
    <property type="evidence" value="ECO:0007669"/>
    <property type="project" value="TreeGrafter"/>
</dbReference>
<evidence type="ECO:0000259" key="5">
    <source>
        <dbReference type="Pfam" id="PF07992"/>
    </source>
</evidence>
<dbReference type="Pfam" id="PF07992">
    <property type="entry name" value="Pyr_redox_2"/>
    <property type="match status" value="1"/>
</dbReference>
<evidence type="ECO:0000256" key="2">
    <source>
        <dbReference type="ARBA" id="ARBA00022801"/>
    </source>
</evidence>
<dbReference type="Pfam" id="PF07859">
    <property type="entry name" value="Abhydrolase_3"/>
    <property type="match status" value="1"/>
</dbReference>
<dbReference type="SUPFAM" id="SSF51905">
    <property type="entry name" value="FAD/NAD(P)-binding domain"/>
    <property type="match status" value="1"/>
</dbReference>
<dbReference type="SUPFAM" id="SSF53474">
    <property type="entry name" value="alpha/beta-Hydrolases"/>
    <property type="match status" value="1"/>
</dbReference>
<dbReference type="PROSITE" id="PS01174">
    <property type="entry name" value="LIPASE_GDXG_SER"/>
    <property type="match status" value="1"/>
</dbReference>
<protein>
    <submittedName>
        <fullName evidence="6">Lipase</fullName>
    </submittedName>
</protein>
<dbReference type="InterPro" id="IPR023753">
    <property type="entry name" value="FAD/NAD-binding_dom"/>
</dbReference>
<sequence length="674" mass="73051">MTMHTDVAIIGAGFSGLSVAAGLKRSGIHNFVLLDRDAAQVDTWRDDTIRLFGLGKHMRFGQQVTALVYDENDGRWDVEISGGEDLSVRSVVLAIGSRREADPTVPGIEAYTGTVVRGQEFRDVVLAGKRVAVVGNGAAAATLLPDIVREAAAVKLFQSSPDWILPRPTSRVARFLGDVPVVRNAARQAWFAGRRPQRVGLLELLAQNNLRQHIEDPWTRRQLTPLPLTGRPNVVIADEFYAALRDPKCKLITWPIARFSAAGIRSVEGIEHHCDVIVFVAAPGESEPTQIPVRGMAGRELPESDDVSIAGFPNLFRADPPRRQPGRDAVQRVHSRVDRVTARVKGALRPEMSGGVRSASRRTRATAAVAGVALRPVFNRVRLNRFGVAAARGVVAGTMAVGSPMPDDVGISRVRERELRGEWVHTANTDPDGQVLFYLHGSGYVVCSPRTHRRLVARLSQATGLPAFSLDYRLAPEHPFPAAADDVRAGYQWLLDKGYAAKDIVIAGDSAGGHLAVDLIAENHRLGVPQPGAMVLFSPLMDLTLGMSAERERDAPDPVISAAAARRLVDMYTLGQHEGDPRLRLSLAPGTTLPPTLIQVGGREMMVADSEHLALMMTRAGGRCELQVWPGQIHVFQALPRFSAEAGAAVREAGRFITQTLAQQIEITSTVQSA</sequence>
<feature type="domain" description="Alpha/beta hydrolase fold-3" evidence="4">
    <location>
        <begin position="436"/>
        <end position="637"/>
    </location>
</feature>
<dbReference type="InterPro" id="IPR050300">
    <property type="entry name" value="GDXG_lipolytic_enzyme"/>
</dbReference>
<proteinExistence type="inferred from homology"/>
<comment type="caution">
    <text evidence="6">The sequence shown here is derived from an EMBL/GenBank/DDBJ whole genome shotgun (WGS) entry which is preliminary data.</text>
</comment>
<dbReference type="InterPro" id="IPR033140">
    <property type="entry name" value="Lipase_GDXG_put_SER_AS"/>
</dbReference>
<gene>
    <name evidence="6" type="ORF">AWB85_03220</name>
</gene>
<evidence type="ECO:0000313" key="6">
    <source>
        <dbReference type="EMBL" id="OAT70375.1"/>
    </source>
</evidence>
<dbReference type="EMBL" id="LQYE01000001">
    <property type="protein sequence ID" value="OAT70375.1"/>
    <property type="molecule type" value="Genomic_DNA"/>
</dbReference>
<dbReference type="PANTHER" id="PTHR48081">
    <property type="entry name" value="AB HYDROLASE SUPERFAMILY PROTEIN C4A8.06C"/>
    <property type="match status" value="1"/>
</dbReference>
<dbReference type="InterPro" id="IPR036188">
    <property type="entry name" value="FAD/NAD-bd_sf"/>
</dbReference>
<dbReference type="Gene3D" id="3.50.50.60">
    <property type="entry name" value="FAD/NAD(P)-binding domain"/>
    <property type="match status" value="2"/>
</dbReference>
<evidence type="ECO:0000313" key="7">
    <source>
        <dbReference type="Proteomes" id="UP000186919"/>
    </source>
</evidence>
<keyword evidence="2" id="KW-0378">Hydrolase</keyword>
<organism evidence="6 7">
    <name type="scientific">Mycobacteroides immunogenum</name>
    <dbReference type="NCBI Taxonomy" id="83262"/>
    <lineage>
        <taxon>Bacteria</taxon>
        <taxon>Bacillati</taxon>
        <taxon>Actinomycetota</taxon>
        <taxon>Actinomycetes</taxon>
        <taxon>Mycobacteriales</taxon>
        <taxon>Mycobacteriaceae</taxon>
        <taxon>Mycobacteroides</taxon>
    </lineage>
</organism>
<dbReference type="Proteomes" id="UP000186919">
    <property type="component" value="Unassembled WGS sequence"/>
</dbReference>
<accession>A0A179VHB6</accession>
<dbReference type="Gene3D" id="3.40.50.1820">
    <property type="entry name" value="alpha/beta hydrolase"/>
    <property type="match status" value="1"/>
</dbReference>
<name>A0A179VHB6_9MYCO</name>
<dbReference type="PANTHER" id="PTHR48081:SF30">
    <property type="entry name" value="ACETYL-HYDROLASE LIPR-RELATED"/>
    <property type="match status" value="1"/>
</dbReference>